<dbReference type="AlphaFoldDB" id="A0A5C4RAS6"/>
<reference evidence="1 2" key="1">
    <citation type="submission" date="2019-06" db="EMBL/GenBank/DDBJ databases">
        <authorList>
            <person name="Li J."/>
        </authorList>
    </citation>
    <scope>NUCLEOTIDE SEQUENCE [LARGE SCALE GENOMIC DNA]</scope>
    <source>
        <strain evidence="1 2">CGMCC 1.8012</strain>
    </source>
</reference>
<sequence>MADLLFIGGTCFAAFDFVSDLGRARAVFFRIVAIDQALVCAASEPEPPPDVPGEGFLSEPEKEERRADDYCGSHRRPDMHLVATLLSLLLPTTACR</sequence>
<dbReference type="RefSeq" id="WP_176695021.1">
    <property type="nucleotide sequence ID" value="NZ_VDDC01000003.1"/>
</dbReference>
<accession>A0A5C4RAS6</accession>
<proteinExistence type="predicted"/>
<protein>
    <submittedName>
        <fullName evidence="1">Uncharacterized protein</fullName>
    </submittedName>
</protein>
<evidence type="ECO:0000313" key="1">
    <source>
        <dbReference type="EMBL" id="TNH41018.1"/>
    </source>
</evidence>
<organism evidence="1 2">
    <name type="scientific">Paracoccus haeundaensis</name>
    <dbReference type="NCBI Taxonomy" id="225362"/>
    <lineage>
        <taxon>Bacteria</taxon>
        <taxon>Pseudomonadati</taxon>
        <taxon>Pseudomonadota</taxon>
        <taxon>Alphaproteobacteria</taxon>
        <taxon>Rhodobacterales</taxon>
        <taxon>Paracoccaceae</taxon>
        <taxon>Paracoccus</taxon>
    </lineage>
</organism>
<dbReference type="Proteomes" id="UP000304880">
    <property type="component" value="Unassembled WGS sequence"/>
</dbReference>
<gene>
    <name evidence="1" type="ORF">FHD67_01710</name>
</gene>
<comment type="caution">
    <text evidence="1">The sequence shown here is derived from an EMBL/GenBank/DDBJ whole genome shotgun (WGS) entry which is preliminary data.</text>
</comment>
<dbReference type="EMBL" id="VDDC01000003">
    <property type="protein sequence ID" value="TNH41018.1"/>
    <property type="molecule type" value="Genomic_DNA"/>
</dbReference>
<evidence type="ECO:0000313" key="2">
    <source>
        <dbReference type="Proteomes" id="UP000304880"/>
    </source>
</evidence>
<keyword evidence="2" id="KW-1185">Reference proteome</keyword>
<name>A0A5C4RAS6_9RHOB</name>